<name>A0ABX0JYW7_9PROT</name>
<evidence type="ECO:0008006" key="3">
    <source>
        <dbReference type="Google" id="ProtNLM"/>
    </source>
</evidence>
<dbReference type="EMBL" id="WOSY01000002">
    <property type="protein sequence ID" value="NHN87658.1"/>
    <property type="molecule type" value="Genomic_DNA"/>
</dbReference>
<evidence type="ECO:0000313" key="2">
    <source>
        <dbReference type="Proteomes" id="UP000631653"/>
    </source>
</evidence>
<keyword evidence="2" id="KW-1185">Reference proteome</keyword>
<evidence type="ECO:0000313" key="1">
    <source>
        <dbReference type="EMBL" id="NHN87658.1"/>
    </source>
</evidence>
<dbReference type="Proteomes" id="UP000631653">
    <property type="component" value="Unassembled WGS sequence"/>
</dbReference>
<protein>
    <recommendedName>
        <fullName evidence="3">Transposase</fullName>
    </recommendedName>
</protein>
<comment type="caution">
    <text evidence="1">The sequence shown here is derived from an EMBL/GenBank/DDBJ whole genome shotgun (WGS) entry which is preliminary data.</text>
</comment>
<proteinExistence type="predicted"/>
<accession>A0ABX0JYW7</accession>
<organism evidence="1 2">
    <name type="scientific">Acetobacter conturbans</name>
    <dbReference type="NCBI Taxonomy" id="1737472"/>
    <lineage>
        <taxon>Bacteria</taxon>
        <taxon>Pseudomonadati</taxon>
        <taxon>Pseudomonadota</taxon>
        <taxon>Alphaproteobacteria</taxon>
        <taxon>Acetobacterales</taxon>
        <taxon>Acetobacteraceae</taxon>
        <taxon>Acetobacter</taxon>
    </lineage>
</organism>
<reference evidence="1 2" key="1">
    <citation type="journal article" date="2020" name="Int. J. Syst. Evol. Microbiol.">
        <title>Novel acetic acid bacteria from cider fermentations: Acetobacter conturbans sp. nov. and Acetobacter fallax sp. nov.</title>
        <authorList>
            <person name="Sombolestani A.S."/>
            <person name="Cleenwerck I."/>
            <person name="Cnockaert M."/>
            <person name="Borremans W."/>
            <person name="Wieme A.D."/>
            <person name="De Vuyst L."/>
            <person name="Vandamme P."/>
        </authorList>
    </citation>
    <scope>NUCLEOTIDE SEQUENCE [LARGE SCALE GENOMIC DNA]</scope>
    <source>
        <strain evidence="1 2">LMG 1627</strain>
    </source>
</reference>
<dbReference type="RefSeq" id="WP_173568931.1">
    <property type="nucleotide sequence ID" value="NZ_WOSY01000002.1"/>
</dbReference>
<sequence length="127" mass="14812">MRDSAAVEWQLMQSLQSAQENFSAALWKIFLVDIRKVVAKAGGCVPAPIQRTCRKIRLRYQSDAMKLRMRQAFPVERQFHVLRERPVYFSQMISIPIIKLLVAKLFSKLWNCRAYQILKTDEVKATP</sequence>
<gene>
    <name evidence="1" type="ORF">GOB81_03300</name>
</gene>